<dbReference type="GO" id="GO:0016301">
    <property type="term" value="F:kinase activity"/>
    <property type="evidence" value="ECO:0007669"/>
    <property type="project" value="UniProtKB-KW"/>
</dbReference>
<dbReference type="Gene3D" id="1.10.510.10">
    <property type="entry name" value="Transferase(Phosphotransferase) domain 1"/>
    <property type="match status" value="1"/>
</dbReference>
<dbReference type="InterPro" id="IPR008962">
    <property type="entry name" value="PapD-like_sf"/>
</dbReference>
<dbReference type="InterPro" id="IPR036322">
    <property type="entry name" value="WD40_repeat_dom_sf"/>
</dbReference>
<dbReference type="SUPFAM" id="SSF56112">
    <property type="entry name" value="Protein kinase-like (PK-like)"/>
    <property type="match status" value="1"/>
</dbReference>
<dbReference type="InterPro" id="IPR020472">
    <property type="entry name" value="WD40_PAC1"/>
</dbReference>
<dbReference type="Pfam" id="PF00400">
    <property type="entry name" value="WD40"/>
    <property type="match status" value="6"/>
</dbReference>
<dbReference type="Proteomes" id="UP001497457">
    <property type="component" value="Chromosome 21rd"/>
</dbReference>
<feature type="repeat" description="WD" evidence="7">
    <location>
        <begin position="551"/>
        <end position="592"/>
    </location>
</feature>
<evidence type="ECO:0000256" key="6">
    <source>
        <dbReference type="ARBA" id="ARBA00022840"/>
    </source>
</evidence>
<dbReference type="SMART" id="SM00220">
    <property type="entry name" value="S_TKc"/>
    <property type="match status" value="1"/>
</dbReference>
<evidence type="ECO:0000256" key="5">
    <source>
        <dbReference type="ARBA" id="ARBA00022777"/>
    </source>
</evidence>
<evidence type="ECO:0000313" key="12">
    <source>
        <dbReference type="Proteomes" id="UP001497457"/>
    </source>
</evidence>
<dbReference type="InterPro" id="IPR008271">
    <property type="entry name" value="Ser/Thr_kinase_AS"/>
</dbReference>
<keyword evidence="2" id="KW-0808">Transferase</keyword>
<evidence type="ECO:0000256" key="3">
    <source>
        <dbReference type="ARBA" id="ARBA00022737"/>
    </source>
</evidence>
<sequence>MEDLQGASSALEMRLRDRNAGPTDLPLSLFKSITGNFSDDLEIGSGGFGVVYKGVLPSGDAVAVKKLSDCLIEDKSFQEEVACLMRTKHRNIVRFLGYCADTQGIMMEHVGRYVLADVRVRLLCFEYIGNGSLHSRLGDEYYELKWHDRYRIIKGVCQGLRYLHEEENIVHLDLKPENVLLDHNMVPKISDFGLSRLFNKQQTRIITSNRMGSRGYMAPEYLDDGIITFKSDIYSLGVIILEIVTGKRAPCNIEYVFENWRARLQATLSHLLLEAYCHQVRTCVEIALNCMEANSQNRPTIGAIITALNETEAGCQEKETATCTELLEIQPLELRFAFELNKLIPCPLYLSNSTDHRIAFRLRPENPERYFTEWLCGVVPPRSYYTLTVTMKEQKQHPPLGRDEFLIEQSRIMEDDQLKDISQGEADVEFSNFFMEVEKMGVDRVHELKLMAVCDPQAATTSEVMSTINFDKMVSMDVHPTEPWILTGHFNGHVCMWNYKTKAMVNSFEVTREQEVLTVKFLSQKQWIVAGGGDGRIYVYNYKTMKRVKSFKALSNQITCLGIHPTEPYVLAASYDLVIKMWNWENGWKLTRKFEDEHSSSVMQVAFNPKDVKSFASVSKDKTFKIWSIDSPHANFTMAGHMSYVRCLDYFTRGDRQYLITGSDDGTAKIWDLHKKICVETLKGHANRVSAVCSHPELPILMTGSRDGTVCLWNSNSFRLEGVLNFGLRKVHALACMKGSRRVVIGHSYGLAITEIDHH</sequence>
<dbReference type="Gene3D" id="2.60.40.10">
    <property type="entry name" value="Immunoglobulins"/>
    <property type="match status" value="1"/>
</dbReference>
<dbReference type="FunFam" id="1.10.510.10:FF:000870">
    <property type="entry name" value="OSJNBa0016N04.16-like protein"/>
    <property type="match status" value="1"/>
</dbReference>
<keyword evidence="3" id="KW-0677">Repeat</keyword>
<dbReference type="InterPro" id="IPR015943">
    <property type="entry name" value="WD40/YVTN_repeat-like_dom_sf"/>
</dbReference>
<dbReference type="SMART" id="SM00320">
    <property type="entry name" value="WD40"/>
    <property type="match status" value="6"/>
</dbReference>
<dbReference type="PROSITE" id="PS00108">
    <property type="entry name" value="PROTEIN_KINASE_ST"/>
    <property type="match status" value="1"/>
</dbReference>
<dbReference type="GO" id="GO:0005524">
    <property type="term" value="F:ATP binding"/>
    <property type="evidence" value="ECO:0007669"/>
    <property type="project" value="UniProtKB-UniRule"/>
</dbReference>
<gene>
    <name evidence="11" type="ORF">URODEC1_LOCUS56197</name>
</gene>
<dbReference type="InterPro" id="IPR019775">
    <property type="entry name" value="WD40_repeat_CS"/>
</dbReference>
<dbReference type="InterPro" id="IPR000719">
    <property type="entry name" value="Prot_kinase_dom"/>
</dbReference>
<evidence type="ECO:0000256" key="7">
    <source>
        <dbReference type="PROSITE-ProRule" id="PRU00221"/>
    </source>
</evidence>
<protein>
    <submittedName>
        <fullName evidence="11">Uncharacterized protein</fullName>
    </submittedName>
</protein>
<dbReference type="Pfam" id="PF00069">
    <property type="entry name" value="Pkinase"/>
    <property type="match status" value="1"/>
</dbReference>
<dbReference type="PRINTS" id="PR00320">
    <property type="entry name" value="GPROTEINBRPT"/>
</dbReference>
<dbReference type="SUPFAM" id="SSF49354">
    <property type="entry name" value="PapD-like"/>
    <property type="match status" value="1"/>
</dbReference>
<evidence type="ECO:0000256" key="2">
    <source>
        <dbReference type="ARBA" id="ARBA00022679"/>
    </source>
</evidence>
<keyword evidence="1 7" id="KW-0853">WD repeat</keyword>
<feature type="repeat" description="WD" evidence="7">
    <location>
        <begin position="682"/>
        <end position="714"/>
    </location>
</feature>
<dbReference type="PROSITE" id="PS50294">
    <property type="entry name" value="WD_REPEATS_REGION"/>
    <property type="match status" value="3"/>
</dbReference>
<keyword evidence="12" id="KW-1185">Reference proteome</keyword>
<name>A0ABC9ANY0_9POAL</name>
<reference evidence="11 12" key="2">
    <citation type="submission" date="2024-10" db="EMBL/GenBank/DDBJ databases">
        <authorList>
            <person name="Ryan C."/>
        </authorList>
    </citation>
    <scope>NUCLEOTIDE SEQUENCE [LARGE SCALE GENOMIC DNA]</scope>
</reference>
<feature type="binding site" evidence="8">
    <location>
        <position position="66"/>
    </location>
    <ligand>
        <name>ATP</name>
        <dbReference type="ChEBI" id="CHEBI:30616"/>
    </ligand>
</feature>
<dbReference type="Gene3D" id="2.130.10.10">
    <property type="entry name" value="YVTN repeat-like/Quinoprotein amine dehydrogenase"/>
    <property type="match status" value="1"/>
</dbReference>
<evidence type="ECO:0000259" key="10">
    <source>
        <dbReference type="PROSITE" id="PS50202"/>
    </source>
</evidence>
<feature type="domain" description="Protein kinase" evidence="9">
    <location>
        <begin position="37"/>
        <end position="312"/>
    </location>
</feature>
<keyword evidence="6 8" id="KW-0067">ATP-binding</keyword>
<evidence type="ECO:0000259" key="9">
    <source>
        <dbReference type="PROSITE" id="PS50011"/>
    </source>
</evidence>
<dbReference type="SUPFAM" id="SSF50978">
    <property type="entry name" value="WD40 repeat-like"/>
    <property type="match status" value="1"/>
</dbReference>
<dbReference type="PANTHER" id="PTHR45707">
    <property type="entry name" value="C2 CALCIUM/LIPID-BINDING PLANT PHOSPHORIBOSYLTRANSFERASE FAMILY PROTEIN"/>
    <property type="match status" value="1"/>
</dbReference>
<evidence type="ECO:0000256" key="4">
    <source>
        <dbReference type="ARBA" id="ARBA00022741"/>
    </source>
</evidence>
<dbReference type="PROSITE" id="PS50202">
    <property type="entry name" value="MSP"/>
    <property type="match status" value="1"/>
</dbReference>
<feature type="domain" description="MSP" evidence="10">
    <location>
        <begin position="326"/>
        <end position="452"/>
    </location>
</feature>
<dbReference type="InterPro" id="IPR017441">
    <property type="entry name" value="Protein_kinase_ATP_BS"/>
</dbReference>
<dbReference type="InterPro" id="IPR013783">
    <property type="entry name" value="Ig-like_fold"/>
</dbReference>
<keyword evidence="5" id="KW-0418">Kinase</keyword>
<evidence type="ECO:0000313" key="11">
    <source>
        <dbReference type="EMBL" id="CAL4981561.1"/>
    </source>
</evidence>
<proteinExistence type="predicted"/>
<reference evidence="12" key="1">
    <citation type="submission" date="2024-06" db="EMBL/GenBank/DDBJ databases">
        <authorList>
            <person name="Ryan C."/>
        </authorList>
    </citation>
    <scope>NUCLEOTIDE SEQUENCE [LARGE SCALE GENOMIC DNA]</scope>
</reference>
<dbReference type="Gene3D" id="3.30.200.20">
    <property type="entry name" value="Phosphorylase Kinase, domain 1"/>
    <property type="match status" value="1"/>
</dbReference>
<dbReference type="EMBL" id="OZ075131">
    <property type="protein sequence ID" value="CAL4981561.1"/>
    <property type="molecule type" value="Genomic_DNA"/>
</dbReference>
<dbReference type="InterPro" id="IPR000535">
    <property type="entry name" value="MSP_dom"/>
</dbReference>
<dbReference type="InterPro" id="IPR011009">
    <property type="entry name" value="Kinase-like_dom_sf"/>
</dbReference>
<dbReference type="PROSITE" id="PS50082">
    <property type="entry name" value="WD_REPEATS_2"/>
    <property type="match status" value="4"/>
</dbReference>
<feature type="repeat" description="WD" evidence="7">
    <location>
        <begin position="595"/>
        <end position="637"/>
    </location>
</feature>
<keyword evidence="4 8" id="KW-0547">Nucleotide-binding</keyword>
<dbReference type="PROSITE" id="PS00678">
    <property type="entry name" value="WD_REPEATS_1"/>
    <property type="match status" value="1"/>
</dbReference>
<feature type="repeat" description="WD" evidence="7">
    <location>
        <begin position="638"/>
        <end position="681"/>
    </location>
</feature>
<dbReference type="FunFam" id="3.30.200.20:FF:000465">
    <property type="entry name" value="Cysteine-rich receptor-like protein kinase 6"/>
    <property type="match status" value="1"/>
</dbReference>
<evidence type="ECO:0000256" key="1">
    <source>
        <dbReference type="ARBA" id="ARBA00022574"/>
    </source>
</evidence>
<dbReference type="InterPro" id="IPR001680">
    <property type="entry name" value="WD40_rpt"/>
</dbReference>
<organism evidence="11 12">
    <name type="scientific">Urochloa decumbens</name>
    <dbReference type="NCBI Taxonomy" id="240449"/>
    <lineage>
        <taxon>Eukaryota</taxon>
        <taxon>Viridiplantae</taxon>
        <taxon>Streptophyta</taxon>
        <taxon>Embryophyta</taxon>
        <taxon>Tracheophyta</taxon>
        <taxon>Spermatophyta</taxon>
        <taxon>Magnoliopsida</taxon>
        <taxon>Liliopsida</taxon>
        <taxon>Poales</taxon>
        <taxon>Poaceae</taxon>
        <taxon>PACMAD clade</taxon>
        <taxon>Panicoideae</taxon>
        <taxon>Panicodae</taxon>
        <taxon>Paniceae</taxon>
        <taxon>Melinidinae</taxon>
        <taxon>Urochloa</taxon>
    </lineage>
</organism>
<dbReference type="CDD" id="cd00200">
    <property type="entry name" value="WD40"/>
    <property type="match status" value="1"/>
</dbReference>
<dbReference type="Pfam" id="PF00635">
    <property type="entry name" value="Motile_Sperm"/>
    <property type="match status" value="1"/>
</dbReference>
<dbReference type="AlphaFoldDB" id="A0ABC9ANY0"/>
<dbReference type="PROSITE" id="PS50011">
    <property type="entry name" value="PROTEIN_KINASE_DOM"/>
    <property type="match status" value="1"/>
</dbReference>
<dbReference type="PROSITE" id="PS00107">
    <property type="entry name" value="PROTEIN_KINASE_ATP"/>
    <property type="match status" value="1"/>
</dbReference>
<accession>A0ABC9ANY0</accession>
<evidence type="ECO:0000256" key="8">
    <source>
        <dbReference type="PROSITE-ProRule" id="PRU10141"/>
    </source>
</evidence>